<dbReference type="Proteomes" id="UP000481360">
    <property type="component" value="Unassembled WGS sequence"/>
</dbReference>
<name>A0A7C9VUV2_9PSEU</name>
<comment type="caution">
    <text evidence="3">The sequence shown here is derived from an EMBL/GenBank/DDBJ whole genome shotgun (WGS) entry which is preliminary data.</text>
</comment>
<dbReference type="Pfam" id="PF09990">
    <property type="entry name" value="DUF2231"/>
    <property type="match status" value="1"/>
</dbReference>
<evidence type="ECO:0000256" key="1">
    <source>
        <dbReference type="SAM" id="Phobius"/>
    </source>
</evidence>
<keyword evidence="1" id="KW-0472">Membrane</keyword>
<sequence>MNPAERDGVGRDMLTIDGIPLHPLLVHAVVVLLPLAALSSVAIALVPSWRRKYAWPVLGVTLAGVAAVPVAKQAGEDLMATLESRVGPNPAIQTHADLGTTLLPIALGFGVAVIALLVAGRLADRERGAEAPTTKTWRVISVVVSVLVVLLAIGTVYQTVRAGHSGSEAVWSGIGS</sequence>
<accession>A0A7C9VUV2</accession>
<proteinExistence type="predicted"/>
<evidence type="ECO:0000313" key="3">
    <source>
        <dbReference type="EMBL" id="NGY61396.1"/>
    </source>
</evidence>
<feature type="transmembrane region" description="Helical" evidence="1">
    <location>
        <begin position="98"/>
        <end position="119"/>
    </location>
</feature>
<feature type="transmembrane region" description="Helical" evidence="1">
    <location>
        <begin position="139"/>
        <end position="157"/>
    </location>
</feature>
<gene>
    <name evidence="3" type="ORF">G7043_20950</name>
</gene>
<keyword evidence="1" id="KW-0812">Transmembrane</keyword>
<protein>
    <recommendedName>
        <fullName evidence="2">DUF2231 domain-containing protein</fullName>
    </recommendedName>
</protein>
<evidence type="ECO:0000313" key="4">
    <source>
        <dbReference type="Proteomes" id="UP000481360"/>
    </source>
</evidence>
<feature type="transmembrane region" description="Helical" evidence="1">
    <location>
        <begin position="53"/>
        <end position="71"/>
    </location>
</feature>
<organism evidence="3 4">
    <name type="scientific">Lentzea alba</name>
    <dbReference type="NCBI Taxonomy" id="2714351"/>
    <lineage>
        <taxon>Bacteria</taxon>
        <taxon>Bacillati</taxon>
        <taxon>Actinomycetota</taxon>
        <taxon>Actinomycetes</taxon>
        <taxon>Pseudonocardiales</taxon>
        <taxon>Pseudonocardiaceae</taxon>
        <taxon>Lentzea</taxon>
    </lineage>
</organism>
<reference evidence="3 4" key="1">
    <citation type="submission" date="2020-03" db="EMBL/GenBank/DDBJ databases">
        <title>Isolation and identification of active actinomycetes.</title>
        <authorList>
            <person name="Sun X."/>
        </authorList>
    </citation>
    <scope>NUCLEOTIDE SEQUENCE [LARGE SCALE GENOMIC DNA]</scope>
    <source>
        <strain evidence="3 4">NEAU-D13</strain>
    </source>
</reference>
<feature type="transmembrane region" description="Helical" evidence="1">
    <location>
        <begin position="24"/>
        <end position="46"/>
    </location>
</feature>
<keyword evidence="1" id="KW-1133">Transmembrane helix</keyword>
<dbReference type="AlphaFoldDB" id="A0A7C9VUV2"/>
<dbReference type="EMBL" id="JAAMPJ010000005">
    <property type="protein sequence ID" value="NGY61396.1"/>
    <property type="molecule type" value="Genomic_DNA"/>
</dbReference>
<feature type="domain" description="DUF2231" evidence="2">
    <location>
        <begin position="18"/>
        <end position="172"/>
    </location>
</feature>
<dbReference type="InterPro" id="IPR019251">
    <property type="entry name" value="DUF2231_TM"/>
</dbReference>
<keyword evidence="4" id="KW-1185">Reference proteome</keyword>
<evidence type="ECO:0000259" key="2">
    <source>
        <dbReference type="Pfam" id="PF09990"/>
    </source>
</evidence>